<dbReference type="GO" id="GO:0046872">
    <property type="term" value="F:metal ion binding"/>
    <property type="evidence" value="ECO:0007669"/>
    <property type="project" value="UniProtKB-KW"/>
</dbReference>
<dbReference type="RefSeq" id="WP_277750769.1">
    <property type="nucleotide sequence ID" value="NZ_SAUN01000001.1"/>
</dbReference>
<dbReference type="CDD" id="cd09873">
    <property type="entry name" value="PIN_Pae0151-like"/>
    <property type="match status" value="1"/>
</dbReference>
<feature type="domain" description="PIN" evidence="5">
    <location>
        <begin position="2"/>
        <end position="119"/>
    </location>
</feature>
<evidence type="ECO:0000259" key="5">
    <source>
        <dbReference type="Pfam" id="PF01850"/>
    </source>
</evidence>
<keyword evidence="2" id="KW-0479">Metal-binding</keyword>
<dbReference type="InterPro" id="IPR029060">
    <property type="entry name" value="PIN-like_dom_sf"/>
</dbReference>
<accession>A0A438MEW6</accession>
<name>A0A438MEW6_9ACTN</name>
<evidence type="ECO:0000313" key="6">
    <source>
        <dbReference type="EMBL" id="RVX44075.1"/>
    </source>
</evidence>
<evidence type="ECO:0000256" key="4">
    <source>
        <dbReference type="ARBA" id="ARBA00022842"/>
    </source>
</evidence>
<dbReference type="InterPro" id="IPR051619">
    <property type="entry name" value="TypeII_TA_RNase_PINc/VapC"/>
</dbReference>
<dbReference type="EMBL" id="SAUN01000001">
    <property type="protein sequence ID" value="RVX44075.1"/>
    <property type="molecule type" value="Genomic_DNA"/>
</dbReference>
<protein>
    <submittedName>
        <fullName evidence="6">Putative nucleic acid-binding protein</fullName>
    </submittedName>
</protein>
<evidence type="ECO:0000256" key="3">
    <source>
        <dbReference type="ARBA" id="ARBA00022801"/>
    </source>
</evidence>
<dbReference type="SUPFAM" id="SSF88723">
    <property type="entry name" value="PIN domain-like"/>
    <property type="match status" value="1"/>
</dbReference>
<dbReference type="PANTHER" id="PTHR35901">
    <property type="entry name" value="RIBONUCLEASE VAPC3"/>
    <property type="match status" value="1"/>
</dbReference>
<dbReference type="GO" id="GO:0004518">
    <property type="term" value="F:nuclease activity"/>
    <property type="evidence" value="ECO:0007669"/>
    <property type="project" value="UniProtKB-KW"/>
</dbReference>
<evidence type="ECO:0000256" key="1">
    <source>
        <dbReference type="ARBA" id="ARBA00022722"/>
    </source>
</evidence>
<dbReference type="Pfam" id="PF01850">
    <property type="entry name" value="PIN"/>
    <property type="match status" value="1"/>
</dbReference>
<gene>
    <name evidence="6" type="ORF">EDD27_6796</name>
</gene>
<dbReference type="AlphaFoldDB" id="A0A438MEW6"/>
<dbReference type="Proteomes" id="UP000284824">
    <property type="component" value="Unassembled WGS sequence"/>
</dbReference>
<proteinExistence type="predicted"/>
<dbReference type="Gene3D" id="3.40.50.1010">
    <property type="entry name" value="5'-nuclease"/>
    <property type="match status" value="1"/>
</dbReference>
<keyword evidence="3" id="KW-0378">Hydrolase</keyword>
<organism evidence="6 7">
    <name type="scientific">Nonomuraea polychroma</name>
    <dbReference type="NCBI Taxonomy" id="46176"/>
    <lineage>
        <taxon>Bacteria</taxon>
        <taxon>Bacillati</taxon>
        <taxon>Actinomycetota</taxon>
        <taxon>Actinomycetes</taxon>
        <taxon>Streptosporangiales</taxon>
        <taxon>Streptosporangiaceae</taxon>
        <taxon>Nonomuraea</taxon>
    </lineage>
</organism>
<keyword evidence="1" id="KW-0540">Nuclease</keyword>
<evidence type="ECO:0000313" key="7">
    <source>
        <dbReference type="Proteomes" id="UP000284824"/>
    </source>
</evidence>
<keyword evidence="7" id="KW-1185">Reference proteome</keyword>
<dbReference type="PANTHER" id="PTHR35901:SF1">
    <property type="entry name" value="EXONUCLEASE VAPC9"/>
    <property type="match status" value="1"/>
</dbReference>
<reference evidence="6 7" key="1">
    <citation type="submission" date="2019-01" db="EMBL/GenBank/DDBJ databases">
        <title>Sequencing the genomes of 1000 actinobacteria strains.</title>
        <authorList>
            <person name="Klenk H.-P."/>
        </authorList>
    </citation>
    <scope>NUCLEOTIDE SEQUENCE [LARGE SCALE GENOMIC DNA]</scope>
    <source>
        <strain evidence="6 7">DSM 43925</strain>
    </source>
</reference>
<dbReference type="InterPro" id="IPR002716">
    <property type="entry name" value="PIN_dom"/>
</dbReference>
<sequence>MIIVDSSAMVDALVDDPVNPALLALIADEELHAPALLDFEVISALRGHCLAGKLDQVRLDEATEDFTALRIQRYQMTDLLRHILNLKDNFTTYDAAYIVLSQALEAPLITSDNKMKEAEKIGIDVRVMR</sequence>
<dbReference type="GO" id="GO:0016787">
    <property type="term" value="F:hydrolase activity"/>
    <property type="evidence" value="ECO:0007669"/>
    <property type="project" value="UniProtKB-KW"/>
</dbReference>
<dbReference type="InterPro" id="IPR044153">
    <property type="entry name" value="PIN_Pae0151-like"/>
</dbReference>
<keyword evidence="4" id="KW-0460">Magnesium</keyword>
<evidence type="ECO:0000256" key="2">
    <source>
        <dbReference type="ARBA" id="ARBA00022723"/>
    </source>
</evidence>
<comment type="caution">
    <text evidence="6">The sequence shown here is derived from an EMBL/GenBank/DDBJ whole genome shotgun (WGS) entry which is preliminary data.</text>
</comment>